<evidence type="ECO:0000256" key="10">
    <source>
        <dbReference type="ARBA" id="ARBA00044501"/>
    </source>
</evidence>
<comment type="subcellular location">
    <subcellularLocation>
        <location evidence="2">Membrane</location>
        <topology evidence="2">Multi-pass membrane protein</topology>
    </subcellularLocation>
</comment>
<keyword evidence="7" id="KW-0408">Iron</keyword>
<comment type="pathway">
    <text evidence="10">Porphyrin-containing compound metabolism; heme A biosynthesis; heme A from heme O: step 1/1.</text>
</comment>
<feature type="region of interest" description="Disordered" evidence="12">
    <location>
        <begin position="625"/>
        <end position="752"/>
    </location>
</feature>
<reference evidence="16 17" key="1">
    <citation type="submission" date="2018-11" db="EMBL/GenBank/DDBJ databases">
        <title>Genome sequence of Apiotrichum porosum DSM 27194.</title>
        <authorList>
            <person name="Aliyu H."/>
            <person name="Gorte O."/>
            <person name="Ochsenreither K."/>
        </authorList>
    </citation>
    <scope>NUCLEOTIDE SEQUENCE [LARGE SCALE GENOMIC DNA]</scope>
    <source>
        <strain evidence="16 17">DSM 27194</strain>
    </source>
</reference>
<feature type="transmembrane region" description="Helical" evidence="13">
    <location>
        <begin position="248"/>
        <end position="266"/>
    </location>
</feature>
<dbReference type="GO" id="GO:0006784">
    <property type="term" value="P:heme A biosynthetic process"/>
    <property type="evidence" value="ECO:0007669"/>
    <property type="project" value="InterPro"/>
</dbReference>
<dbReference type="InterPro" id="IPR019835">
    <property type="entry name" value="SWIB_domain"/>
</dbReference>
<evidence type="ECO:0000256" key="13">
    <source>
        <dbReference type="SAM" id="Phobius"/>
    </source>
</evidence>
<feature type="transmembrane region" description="Helical" evidence="13">
    <location>
        <begin position="487"/>
        <end position="505"/>
    </location>
</feature>
<evidence type="ECO:0000256" key="7">
    <source>
        <dbReference type="ARBA" id="ARBA00023004"/>
    </source>
</evidence>
<dbReference type="GO" id="GO:0005743">
    <property type="term" value="C:mitochondrial inner membrane"/>
    <property type="evidence" value="ECO:0007669"/>
    <property type="project" value="TreeGrafter"/>
</dbReference>
<feature type="transmembrane region" description="Helical" evidence="13">
    <location>
        <begin position="286"/>
        <end position="309"/>
    </location>
</feature>
<proteinExistence type="inferred from homology"/>
<dbReference type="STRING" id="105984.A0A427XLT4"/>
<evidence type="ECO:0000256" key="2">
    <source>
        <dbReference type="ARBA" id="ARBA00004141"/>
    </source>
</evidence>
<dbReference type="EMBL" id="RSCE01000009">
    <property type="protein sequence ID" value="RSH79667.1"/>
    <property type="molecule type" value="Genomic_DNA"/>
</dbReference>
<dbReference type="PROSITE" id="PS51998">
    <property type="entry name" value="DEK_C"/>
    <property type="match status" value="1"/>
</dbReference>
<feature type="domain" description="DEK-C" evidence="15">
    <location>
        <begin position="565"/>
        <end position="622"/>
    </location>
</feature>
<dbReference type="InterPro" id="IPR036885">
    <property type="entry name" value="SWIB_MDM2_dom_sf"/>
</dbReference>
<dbReference type="OrthoDB" id="1726137at2759"/>
<evidence type="ECO:0000256" key="12">
    <source>
        <dbReference type="SAM" id="MobiDB-lite"/>
    </source>
</evidence>
<comment type="cofactor">
    <cofactor evidence="1">
        <name>heme b</name>
        <dbReference type="ChEBI" id="CHEBI:60344"/>
    </cofactor>
</comment>
<evidence type="ECO:0000313" key="16">
    <source>
        <dbReference type="EMBL" id="RSH79667.1"/>
    </source>
</evidence>
<keyword evidence="4" id="KW-0479">Metal-binding</keyword>
<keyword evidence="17" id="KW-1185">Reference proteome</keyword>
<dbReference type="Pfam" id="PF02201">
    <property type="entry name" value="SWIB"/>
    <property type="match status" value="1"/>
</dbReference>
<feature type="compositionally biased region" description="Low complexity" evidence="12">
    <location>
        <begin position="646"/>
        <end position="659"/>
    </location>
</feature>
<dbReference type="CDD" id="cd10567">
    <property type="entry name" value="SWIB-MDM2_like"/>
    <property type="match status" value="1"/>
</dbReference>
<dbReference type="GO" id="GO:0120547">
    <property type="term" value="F:heme A synthase activity"/>
    <property type="evidence" value="ECO:0007669"/>
    <property type="project" value="UniProtKB-EC"/>
</dbReference>
<evidence type="ECO:0000256" key="1">
    <source>
        <dbReference type="ARBA" id="ARBA00001970"/>
    </source>
</evidence>
<keyword evidence="6" id="KW-0560">Oxidoreductase</keyword>
<evidence type="ECO:0000256" key="9">
    <source>
        <dbReference type="ARBA" id="ARBA00023136"/>
    </source>
</evidence>
<evidence type="ECO:0000313" key="17">
    <source>
        <dbReference type="Proteomes" id="UP000279236"/>
    </source>
</evidence>
<sequence>MSGFLPPTAALRALASTARCSRTTVLPRRAAAAPMPSRFALRSLMTSASGLNRAAPRPTLSMSSTAAATRPAPPSAGSFFAQSYLPYSSSRGSFFTPSRYLSTSATGVKANAAASGSSSSTENPDVRTIPRSLPIWLFGCSALVFGIIVIGGLTRLTESGLSITEWNPITGIRPPITDAEWEAEWDKYKVSPEGIMMNANITREEFKKIFFMEWGHRIAGRALGVLFVVPAIYYCARYKLPRGLPTTLAAIALGIAAQGAIGWYMVASGLKQEILDNKEVPRVSQYRLAAHLSAALALYIGMVYTAVSLRRDERLASLMRSGSEGFAKVDSLVTALNSPAVRKFRVAIGVLGAMVFVTAVTGAFVAGLDAGLVYNEFPMMGEGIMPPVNELLDPRYSKTADQSDLVWRNALENPVTAQFDHRVMAVTTATLLILQHLVARRPVLRLGPNALPRATQRWSAWTAAAALGQVALGISTLIYLVPIPLAAAHQAGAAVVLTCIMGLAGSMRRPGRAVEALLGSLLATLSQQPRAKHTYHPQQHCASSSIHPPIPQRPSASFIPSSAMSAYVVGLVPRIRQILKGSDLSTVSAKAVRKQLVTDGEEPAAIKEYRGEIDERIGEIYEELAGGSDGESEDENDKPLASNSNSRAPHSSGHAPSSSQPEPLVERKPKPKKPASKGGDQVESDAAMAARMQAEYDAATRGARGSRRAAAPTPKKKTKKDKVKKRSASDVEDSDASDGKPKKKRGGGGGAFNKELILSDALGAFLHEQRLSRPQTVKRIWDYVKANDLQDPSDRRFILCDAVMQTVFHTDKLHMFTMNKLLAQHFRDPDEVV</sequence>
<dbReference type="Pfam" id="PF08766">
    <property type="entry name" value="DEK_C"/>
    <property type="match status" value="1"/>
</dbReference>
<dbReference type="InterPro" id="IPR023754">
    <property type="entry name" value="HemeA_Synthase_type2"/>
</dbReference>
<feature type="compositionally biased region" description="Low complexity" evidence="12">
    <location>
        <begin position="699"/>
        <end position="713"/>
    </location>
</feature>
<evidence type="ECO:0000256" key="11">
    <source>
        <dbReference type="ARBA" id="ARBA00048044"/>
    </source>
</evidence>
<keyword evidence="3 13" id="KW-0812">Transmembrane</keyword>
<evidence type="ECO:0000256" key="4">
    <source>
        <dbReference type="ARBA" id="ARBA00022723"/>
    </source>
</evidence>
<dbReference type="Pfam" id="PF02628">
    <property type="entry name" value="COX15-CtaA"/>
    <property type="match status" value="1"/>
</dbReference>
<keyword evidence="5 13" id="KW-1133">Transmembrane helix</keyword>
<feature type="region of interest" description="Disordered" evidence="12">
    <location>
        <begin position="52"/>
        <end position="72"/>
    </location>
</feature>
<dbReference type="GO" id="GO:0016653">
    <property type="term" value="F:oxidoreductase activity, acting on NAD(P)H, heme protein as acceptor"/>
    <property type="evidence" value="ECO:0007669"/>
    <property type="project" value="TreeGrafter"/>
</dbReference>
<feature type="transmembrane region" description="Helical" evidence="13">
    <location>
        <begin position="218"/>
        <end position="236"/>
    </location>
</feature>
<dbReference type="InterPro" id="IPR003780">
    <property type="entry name" value="COX15/CtaA_fam"/>
</dbReference>
<evidence type="ECO:0000259" key="15">
    <source>
        <dbReference type="PROSITE" id="PS51998"/>
    </source>
</evidence>
<evidence type="ECO:0000256" key="8">
    <source>
        <dbReference type="ARBA" id="ARBA00023133"/>
    </source>
</evidence>
<protein>
    <submittedName>
        <fullName evidence="16">Cytochrome c oxidase assembly protein cox15</fullName>
    </submittedName>
</protein>
<keyword evidence="8" id="KW-0350">Heme biosynthesis</keyword>
<comment type="catalytic activity">
    <reaction evidence="11">
        <text>Fe(II)-heme o + 2 A + H2O = Fe(II)-heme a + 2 AH2</text>
        <dbReference type="Rhea" id="RHEA:63388"/>
        <dbReference type="ChEBI" id="CHEBI:13193"/>
        <dbReference type="ChEBI" id="CHEBI:15377"/>
        <dbReference type="ChEBI" id="CHEBI:17499"/>
        <dbReference type="ChEBI" id="CHEBI:60530"/>
        <dbReference type="ChEBI" id="CHEBI:61715"/>
        <dbReference type="EC" id="1.17.99.9"/>
    </reaction>
    <physiologicalReaction direction="left-to-right" evidence="11">
        <dbReference type="Rhea" id="RHEA:63389"/>
    </physiologicalReaction>
</comment>
<accession>A0A427XLT4</accession>
<feature type="transmembrane region" description="Helical" evidence="13">
    <location>
        <begin position="133"/>
        <end position="153"/>
    </location>
</feature>
<dbReference type="GO" id="GO:0046872">
    <property type="term" value="F:metal ion binding"/>
    <property type="evidence" value="ECO:0007669"/>
    <property type="project" value="UniProtKB-KW"/>
</dbReference>
<evidence type="ECO:0000256" key="5">
    <source>
        <dbReference type="ARBA" id="ARBA00022989"/>
    </source>
</evidence>
<feature type="transmembrane region" description="Helical" evidence="13">
    <location>
        <begin position="460"/>
        <end position="481"/>
    </location>
</feature>
<dbReference type="SMART" id="SM00151">
    <property type="entry name" value="SWIB"/>
    <property type="match status" value="1"/>
</dbReference>
<dbReference type="Proteomes" id="UP000279236">
    <property type="component" value="Unassembled WGS sequence"/>
</dbReference>
<keyword evidence="9 13" id="KW-0472">Membrane</keyword>
<dbReference type="PANTHER" id="PTHR23289:SF2">
    <property type="entry name" value="CYTOCHROME C OXIDASE ASSEMBLY PROTEIN COX15 HOMOLOG"/>
    <property type="match status" value="1"/>
</dbReference>
<evidence type="ECO:0000259" key="14">
    <source>
        <dbReference type="PROSITE" id="PS51925"/>
    </source>
</evidence>
<dbReference type="RefSeq" id="XP_028474776.1">
    <property type="nucleotide sequence ID" value="XM_028624608.1"/>
</dbReference>
<dbReference type="InterPro" id="IPR014876">
    <property type="entry name" value="DEK_C"/>
</dbReference>
<feature type="transmembrane region" description="Helical" evidence="13">
    <location>
        <begin position="346"/>
        <end position="368"/>
    </location>
</feature>
<dbReference type="GeneID" id="39593862"/>
<feature type="domain" description="DM2" evidence="14">
    <location>
        <begin position="751"/>
        <end position="828"/>
    </location>
</feature>
<name>A0A427XLT4_9TREE</name>
<dbReference type="InterPro" id="IPR003121">
    <property type="entry name" value="SWIB_MDM2_domain"/>
</dbReference>
<organism evidence="16 17">
    <name type="scientific">Apiotrichum porosum</name>
    <dbReference type="NCBI Taxonomy" id="105984"/>
    <lineage>
        <taxon>Eukaryota</taxon>
        <taxon>Fungi</taxon>
        <taxon>Dikarya</taxon>
        <taxon>Basidiomycota</taxon>
        <taxon>Agaricomycotina</taxon>
        <taxon>Tremellomycetes</taxon>
        <taxon>Trichosporonales</taxon>
        <taxon>Trichosporonaceae</taxon>
        <taxon>Apiotrichum</taxon>
    </lineage>
</organism>
<evidence type="ECO:0000256" key="6">
    <source>
        <dbReference type="ARBA" id="ARBA00023002"/>
    </source>
</evidence>
<dbReference type="SUPFAM" id="SSF47592">
    <property type="entry name" value="SWIB/MDM2 domain"/>
    <property type="match status" value="1"/>
</dbReference>
<gene>
    <name evidence="16" type="primary">COX15</name>
    <name evidence="16" type="ORF">EHS24_009319</name>
</gene>
<dbReference type="HAMAP" id="MF_01665">
    <property type="entry name" value="HemeA_synth_type2"/>
    <property type="match status" value="1"/>
</dbReference>
<dbReference type="PANTHER" id="PTHR23289">
    <property type="entry name" value="CYTOCHROME C OXIDASE ASSEMBLY PROTEIN COX15"/>
    <property type="match status" value="1"/>
</dbReference>
<comment type="caution">
    <text evidence="16">The sequence shown here is derived from an EMBL/GenBank/DDBJ whole genome shotgun (WGS) entry which is preliminary data.</text>
</comment>
<feature type="compositionally biased region" description="Low complexity" evidence="12">
    <location>
        <begin position="61"/>
        <end position="72"/>
    </location>
</feature>
<dbReference type="Gene3D" id="1.10.245.10">
    <property type="entry name" value="SWIB/MDM2 domain"/>
    <property type="match status" value="1"/>
</dbReference>
<feature type="compositionally biased region" description="Basic residues" evidence="12">
    <location>
        <begin position="714"/>
        <end position="726"/>
    </location>
</feature>
<dbReference type="AlphaFoldDB" id="A0A427XLT4"/>
<evidence type="ECO:0000256" key="3">
    <source>
        <dbReference type="ARBA" id="ARBA00022692"/>
    </source>
</evidence>
<dbReference type="PROSITE" id="PS51925">
    <property type="entry name" value="SWIB_MDM2"/>
    <property type="match status" value="1"/>
</dbReference>